<dbReference type="Proteomes" id="UP000198287">
    <property type="component" value="Unassembled WGS sequence"/>
</dbReference>
<accession>A0A226D3E7</accession>
<organism evidence="2 3">
    <name type="scientific">Folsomia candida</name>
    <name type="common">Springtail</name>
    <dbReference type="NCBI Taxonomy" id="158441"/>
    <lineage>
        <taxon>Eukaryota</taxon>
        <taxon>Metazoa</taxon>
        <taxon>Ecdysozoa</taxon>
        <taxon>Arthropoda</taxon>
        <taxon>Hexapoda</taxon>
        <taxon>Collembola</taxon>
        <taxon>Entomobryomorpha</taxon>
        <taxon>Isotomoidea</taxon>
        <taxon>Isotomidae</taxon>
        <taxon>Proisotominae</taxon>
        <taxon>Folsomia</taxon>
    </lineage>
</organism>
<feature type="transmembrane region" description="Helical" evidence="1">
    <location>
        <begin position="544"/>
        <end position="564"/>
    </location>
</feature>
<evidence type="ECO:0000256" key="1">
    <source>
        <dbReference type="SAM" id="Phobius"/>
    </source>
</evidence>
<dbReference type="EMBL" id="LNIX01000039">
    <property type="protein sequence ID" value="OXA39348.1"/>
    <property type="molecule type" value="Genomic_DNA"/>
</dbReference>
<keyword evidence="3" id="KW-1185">Reference proteome</keyword>
<dbReference type="AlphaFoldDB" id="A0A226D3E7"/>
<gene>
    <name evidence="2" type="ORF">Fcan01_25813</name>
</gene>
<keyword evidence="1" id="KW-1133">Transmembrane helix</keyword>
<protein>
    <submittedName>
        <fullName evidence="2">Uncharacterized protein</fullName>
    </submittedName>
</protein>
<name>A0A226D3E7_FOLCA</name>
<feature type="transmembrane region" description="Helical" evidence="1">
    <location>
        <begin position="283"/>
        <end position="306"/>
    </location>
</feature>
<sequence length="720" mass="82285">MRCRPGPNKISIWISKLLFRQQKTPDVQANLTLWNDASIKYHYGFLCSKFDHNQLSGYQWNFIASFSNVYPIVPTILNMNDLLKALSMFLDKYSNLFVVLISKRSVQLCVRRITLFQNAREDYTCTFINDKRIFLDYKKLAAPPKRWNVFYVDSFEGRWGKERLPSPRINPFHSDASISIPLYMAVIVMGQTNATVSLTRNIDLFSDGNPIFLVEDTFMLGVPDSHWEVTYATEVMEGFDYQFILCAYIFLKTGRASFSVSLAFIALLFDDFTSIPKSIDKKLFYRIMFVVWGPIAVLLTNCYSGLLVSELNAPLHTVRPQTFEDLICRNRHILDVSVNITRLNNSVNFDNYMEYWGKGKDWRWGCTVFLDSEMVALYSILLNIITTPRDLGRELVVFLLLLNPIHGTLPSWFNPSKSDYSRTELQAMVEKDITNCEKKTVFVSLLEDLLAEMAFLAKNYPSKTFYVGNTVQGSGEVGWTFPEVGGSTTSSGISNVHRNFQSLVYSGIYSRLKTEMARTAYLGRQPVANDTLRVVSPIKIDGRIVTVFMICGVLICLALASLMIEGGKYEWHMVVETYLKLASVLARISNLLRDKFRNAGNKKRFSVPITSDSNIDVEHPASSIPNPPTNFGIFRHQEELKLRATPGKRRPRQGNYPLMIYGGCYPPGQTAVWGWNPNPPRYPPYNNVENQNRAFWWWIMANEISCKQDPTKCPAGSRPK</sequence>
<keyword evidence="1" id="KW-0812">Transmembrane</keyword>
<evidence type="ECO:0000313" key="2">
    <source>
        <dbReference type="EMBL" id="OXA39348.1"/>
    </source>
</evidence>
<proteinExistence type="predicted"/>
<keyword evidence="1" id="KW-0472">Membrane</keyword>
<reference evidence="2 3" key="1">
    <citation type="submission" date="2015-12" db="EMBL/GenBank/DDBJ databases">
        <title>The genome of Folsomia candida.</title>
        <authorList>
            <person name="Faddeeva A."/>
            <person name="Derks M.F."/>
            <person name="Anvar Y."/>
            <person name="Smit S."/>
            <person name="Van Straalen N."/>
            <person name="Roelofs D."/>
        </authorList>
    </citation>
    <scope>NUCLEOTIDE SEQUENCE [LARGE SCALE GENOMIC DNA]</scope>
    <source>
        <strain evidence="2 3">VU population</strain>
        <tissue evidence="2">Whole body</tissue>
    </source>
</reference>
<evidence type="ECO:0000313" key="3">
    <source>
        <dbReference type="Proteomes" id="UP000198287"/>
    </source>
</evidence>
<comment type="caution">
    <text evidence="2">The sequence shown here is derived from an EMBL/GenBank/DDBJ whole genome shotgun (WGS) entry which is preliminary data.</text>
</comment>